<dbReference type="KEGG" id="mflg:ABS361_10595"/>
<gene>
    <name evidence="1" type="ORF">ABS361_10595</name>
</gene>
<evidence type="ECO:0008006" key="2">
    <source>
        <dbReference type="Google" id="ProtNLM"/>
    </source>
</evidence>
<protein>
    <recommendedName>
        <fullName evidence="2">Response regulator</fullName>
    </recommendedName>
</protein>
<dbReference type="RefSeq" id="WP_407051706.1">
    <property type="nucleotide sequence ID" value="NZ_CP158568.1"/>
</dbReference>
<dbReference type="AlphaFoldDB" id="A0AAU7XFL8"/>
<dbReference type="EMBL" id="CP158568">
    <property type="protein sequence ID" value="XBY46613.1"/>
    <property type="molecule type" value="Genomic_DNA"/>
</dbReference>
<accession>A0AAU7XFL8</accession>
<reference evidence="1" key="1">
    <citation type="submission" date="2024-06" db="EMBL/GenBank/DDBJ databases">
        <title>Methylostella associata gen. nov., sp. nov., a novel Ancalomicrobiaceae-affiliated facultatively methylotrophic bacteria that feed on methanotrophs of the genus Methylococcus.</title>
        <authorList>
            <person name="Saltykova V."/>
            <person name="Danilova O.V."/>
            <person name="Oshkin I.Y."/>
            <person name="Belova S.E."/>
            <person name="Pimenov N.V."/>
            <person name="Dedysh S.N."/>
        </authorList>
    </citation>
    <scope>NUCLEOTIDE SEQUENCE</scope>
    <source>
        <strain evidence="1">S20</strain>
    </source>
</reference>
<organism evidence="1">
    <name type="scientific">Methyloraptor flagellatus</name>
    <dbReference type="NCBI Taxonomy" id="3162530"/>
    <lineage>
        <taxon>Bacteria</taxon>
        <taxon>Pseudomonadati</taxon>
        <taxon>Pseudomonadota</taxon>
        <taxon>Alphaproteobacteria</taxon>
        <taxon>Hyphomicrobiales</taxon>
        <taxon>Ancalomicrobiaceae</taxon>
        <taxon>Methyloraptor</taxon>
    </lineage>
</organism>
<evidence type="ECO:0000313" key="1">
    <source>
        <dbReference type="EMBL" id="XBY46613.1"/>
    </source>
</evidence>
<proteinExistence type="predicted"/>
<name>A0AAU7XFL8_9HYPH</name>
<sequence length="254" mass="27988">MIRSARPRCRDGRHLLMTCLRKRLIHRLTAKVESIAGDFNSMPSPLSSTAIVVVGNDPLAQSLLGAAARLGVGRCVAAERIDADTLREPVRFHIVTDPLAPGASAYLKALRKAPNAADRAAPVYAVVAPGDRVGVRKLVGEGYDELLVRDRHLMPRLVHRLADQLNREILYYETATYFGPDRRRYEFAGSSDIERRGVANDKYWFRCLGIYRDPEFGVSVVDKSEAEAAAMIAERGIEALPDGLSFPPALPPRA</sequence>